<dbReference type="EMBL" id="MCIB01000004">
    <property type="protein sequence ID" value="RKD33737.1"/>
    <property type="molecule type" value="Genomic_DNA"/>
</dbReference>
<evidence type="ECO:0000259" key="1">
    <source>
        <dbReference type="Pfam" id="PF13200"/>
    </source>
</evidence>
<protein>
    <submittedName>
        <fullName evidence="2">Glycoside hydrolase</fullName>
    </submittedName>
</protein>
<evidence type="ECO:0000313" key="2">
    <source>
        <dbReference type="EMBL" id="RKD33737.1"/>
    </source>
</evidence>
<dbReference type="Gene3D" id="3.20.20.80">
    <property type="entry name" value="Glycosidases"/>
    <property type="match status" value="1"/>
</dbReference>
<dbReference type="OrthoDB" id="9774125at2"/>
<organism evidence="2 3">
    <name type="scientific">Thermohalobacter berrensis</name>
    <dbReference type="NCBI Taxonomy" id="99594"/>
    <lineage>
        <taxon>Bacteria</taxon>
        <taxon>Bacillati</taxon>
        <taxon>Bacillota</taxon>
        <taxon>Tissierellia</taxon>
        <taxon>Tissierellales</taxon>
        <taxon>Thermohalobacteraceae</taxon>
        <taxon>Thermohalobacter</taxon>
    </lineage>
</organism>
<keyword evidence="2" id="KW-0378">Hydrolase</keyword>
<dbReference type="AlphaFoldDB" id="A0A419T822"/>
<sequence>MKKLNVFISVLLLVIILVGVYQFQKGDLIEKLSLSKVKASEKELETSNIIDHYLAQPNSDWSIHKEKVTVKGIYITGNTLAYNKRFYKLLDLLNTTELNTMVIDVKDDNGILTYESNVKMANEFGADKQPKVKNFMEKMEILRNNNVYPIARIVTFKDKIAASRRPDLAIKTKDGKVWRDNKGNAWLNPYNKESWEYPIRLAEEAALMGFKEIQFDYVRFPTDGNRSIIDYGEIAKNKSMAEAISEFLAYARKRLEPKGVYVSADIFGLVTTVKDDMGIGQHLETLSTSADILSPMVYPSHYALGSYGVKYPDSNPYKIVHTSLSTAKNRIDKLETQKKKAIIRPWLQDFSAPWLKKLYGKHYVSYGPEQIRAQIKATYDAGLEEWIFWNASNRYTENGYLKEENINN</sequence>
<dbReference type="InterPro" id="IPR025275">
    <property type="entry name" value="DUF4015"/>
</dbReference>
<name>A0A419T822_9FIRM</name>
<feature type="domain" description="DUF4015" evidence="1">
    <location>
        <begin position="72"/>
        <end position="395"/>
    </location>
</feature>
<reference evidence="2 3" key="1">
    <citation type="submission" date="2016-08" db="EMBL/GenBank/DDBJ databases">
        <title>Novel Firmicutes and Novel Genomes.</title>
        <authorList>
            <person name="Poppleton D.I."/>
            <person name="Gribaldo S."/>
        </authorList>
    </citation>
    <scope>NUCLEOTIDE SEQUENCE [LARGE SCALE GENOMIC DNA]</scope>
    <source>
        <strain evidence="2 3">CTT3</strain>
    </source>
</reference>
<dbReference type="Pfam" id="PF13200">
    <property type="entry name" value="DUF4015"/>
    <property type="match status" value="1"/>
</dbReference>
<dbReference type="GO" id="GO:0016787">
    <property type="term" value="F:hydrolase activity"/>
    <property type="evidence" value="ECO:0007669"/>
    <property type="project" value="UniProtKB-KW"/>
</dbReference>
<comment type="caution">
    <text evidence="2">The sequence shown here is derived from an EMBL/GenBank/DDBJ whole genome shotgun (WGS) entry which is preliminary data.</text>
</comment>
<dbReference type="RefSeq" id="WP_120167439.1">
    <property type="nucleotide sequence ID" value="NZ_MCIB01000004.1"/>
</dbReference>
<gene>
    <name evidence="2" type="ORF">BET03_08410</name>
</gene>
<proteinExistence type="predicted"/>
<dbReference type="Proteomes" id="UP000284177">
    <property type="component" value="Unassembled WGS sequence"/>
</dbReference>
<evidence type="ECO:0000313" key="3">
    <source>
        <dbReference type="Proteomes" id="UP000284177"/>
    </source>
</evidence>
<accession>A0A419T822</accession>
<keyword evidence="3" id="KW-1185">Reference proteome</keyword>